<keyword evidence="2 3" id="KW-0808">Transferase</keyword>
<comment type="caution">
    <text evidence="3">The sequence shown here is derived from an EMBL/GenBank/DDBJ whole genome shotgun (WGS) entry which is preliminary data.</text>
</comment>
<dbReference type="GO" id="GO:0032259">
    <property type="term" value="P:methylation"/>
    <property type="evidence" value="ECO:0007669"/>
    <property type="project" value="UniProtKB-KW"/>
</dbReference>
<organism evidence="3 4">
    <name type="scientific">Amycolatopsis acidiphila</name>
    <dbReference type="NCBI Taxonomy" id="715473"/>
    <lineage>
        <taxon>Bacteria</taxon>
        <taxon>Bacillati</taxon>
        <taxon>Actinomycetota</taxon>
        <taxon>Actinomycetes</taxon>
        <taxon>Pseudonocardiales</taxon>
        <taxon>Pseudonocardiaceae</taxon>
        <taxon>Amycolatopsis</taxon>
    </lineage>
</organism>
<dbReference type="PANTHER" id="PTHR43619:SF2">
    <property type="entry name" value="S-ADENOSYL-L-METHIONINE-DEPENDENT METHYLTRANSFERASES SUPERFAMILY PROTEIN"/>
    <property type="match status" value="1"/>
</dbReference>
<dbReference type="Gene3D" id="3.40.50.150">
    <property type="entry name" value="Vaccinia Virus protein VP39"/>
    <property type="match status" value="1"/>
</dbReference>
<dbReference type="PANTHER" id="PTHR43619">
    <property type="entry name" value="S-ADENOSYL-L-METHIONINE-DEPENDENT METHYLTRANSFERASE YKTD-RELATED"/>
    <property type="match status" value="1"/>
</dbReference>
<accession>A0A558A7D7</accession>
<evidence type="ECO:0000313" key="4">
    <source>
        <dbReference type="Proteomes" id="UP000318578"/>
    </source>
</evidence>
<name>A0A558A7D7_9PSEU</name>
<dbReference type="SUPFAM" id="SSF53335">
    <property type="entry name" value="S-adenosyl-L-methionine-dependent methyltransferases"/>
    <property type="match status" value="1"/>
</dbReference>
<gene>
    <name evidence="3" type="ORF">FNH06_21325</name>
</gene>
<dbReference type="Proteomes" id="UP000318578">
    <property type="component" value="Unassembled WGS sequence"/>
</dbReference>
<proteinExistence type="predicted"/>
<dbReference type="AlphaFoldDB" id="A0A558A7D7"/>
<evidence type="ECO:0000256" key="1">
    <source>
        <dbReference type="ARBA" id="ARBA00022603"/>
    </source>
</evidence>
<evidence type="ECO:0000313" key="3">
    <source>
        <dbReference type="EMBL" id="TVT20179.1"/>
    </source>
</evidence>
<dbReference type="Pfam" id="PF04072">
    <property type="entry name" value="LCM"/>
    <property type="match status" value="1"/>
</dbReference>
<reference evidence="3 4" key="1">
    <citation type="submission" date="2019-07" db="EMBL/GenBank/DDBJ databases">
        <title>New species of Amycolatopsis and Streptomyces.</title>
        <authorList>
            <person name="Duangmal K."/>
            <person name="Teo W.F.A."/>
            <person name="Lipun K."/>
        </authorList>
    </citation>
    <scope>NUCLEOTIDE SEQUENCE [LARGE SCALE GENOMIC DNA]</scope>
    <source>
        <strain evidence="3 4">JCM 30562</strain>
    </source>
</reference>
<dbReference type="GO" id="GO:0008168">
    <property type="term" value="F:methyltransferase activity"/>
    <property type="evidence" value="ECO:0007669"/>
    <property type="project" value="UniProtKB-KW"/>
</dbReference>
<evidence type="ECO:0000256" key="2">
    <source>
        <dbReference type="ARBA" id="ARBA00022679"/>
    </source>
</evidence>
<keyword evidence="1 3" id="KW-0489">Methyltransferase</keyword>
<protein>
    <submittedName>
        <fullName evidence="3">Class I SAM-dependent methyltransferase</fullName>
    </submittedName>
</protein>
<dbReference type="OrthoDB" id="7063113at2"/>
<dbReference type="InterPro" id="IPR007213">
    <property type="entry name" value="Ppm1/Ppm2/Tcmp"/>
</dbReference>
<dbReference type="InterPro" id="IPR029063">
    <property type="entry name" value="SAM-dependent_MTases_sf"/>
</dbReference>
<keyword evidence="4" id="KW-1185">Reference proteome</keyword>
<dbReference type="EMBL" id="VJZA01000038">
    <property type="protein sequence ID" value="TVT20179.1"/>
    <property type="molecule type" value="Genomic_DNA"/>
</dbReference>
<sequence length="282" mass="30414">MARGVGTLYDPGVLLPRGSEAISPTGHYTGYVWVRNGLAPQELATPEGRLFFHALEPVMRVSRLLGRPTFEGMLVARHRMLDLLLAGAIERGEIGQVIEIAAGLSARGWRFVQRYDGVTYVEADLPRMAARKQRLLQRLSGPGPRVTTIDALADDGPDSIAAVADTLDPEVGTAIVTEGLLNYFDLEAVTGMWHRFAEVLRRFPTGAYFADVVLRPQANSMVEKLGAGLLAATVRGRVHLHFDTEAEVAAALAEAAFPAADVVPAGTDNPGARLVHVIDAWT</sequence>